<evidence type="ECO:0000256" key="4">
    <source>
        <dbReference type="ARBA" id="ARBA00022723"/>
    </source>
</evidence>
<proteinExistence type="inferred from homology"/>
<keyword evidence="3 11" id="KW-0812">Transmembrane</keyword>
<evidence type="ECO:0000256" key="2">
    <source>
        <dbReference type="ARBA" id="ARBA00022670"/>
    </source>
</evidence>
<dbReference type="Gene3D" id="3.30.2010.10">
    <property type="entry name" value="Metalloproteases ('zincins'), catalytic domain"/>
    <property type="match status" value="1"/>
</dbReference>
<keyword evidence="14" id="KW-1185">Reference proteome</keyword>
<feature type="domain" description="Peptidase M48" evidence="12">
    <location>
        <begin position="59"/>
        <end position="245"/>
    </location>
</feature>
<evidence type="ECO:0000313" key="13">
    <source>
        <dbReference type="EMBL" id="CAD5244996.1"/>
    </source>
</evidence>
<comment type="cofactor">
    <cofactor evidence="10">
        <name>Zn(2+)</name>
        <dbReference type="ChEBI" id="CHEBI:29105"/>
    </cofactor>
    <text evidence="10">Binds 1 zinc ion per subunit.</text>
</comment>
<evidence type="ECO:0000256" key="3">
    <source>
        <dbReference type="ARBA" id="ARBA00022692"/>
    </source>
</evidence>
<keyword evidence="6 10" id="KW-0862">Zinc</keyword>
<evidence type="ECO:0000256" key="11">
    <source>
        <dbReference type="SAM" id="Phobius"/>
    </source>
</evidence>
<dbReference type="PANTHER" id="PTHR43221">
    <property type="entry name" value="PROTEASE HTPX"/>
    <property type="match status" value="1"/>
</dbReference>
<dbReference type="KEGG" id="tcq:TIRI35C_1842"/>
<keyword evidence="9 11" id="KW-0472">Membrane</keyword>
<keyword evidence="7 11" id="KW-1133">Transmembrane helix</keyword>
<protein>
    <submittedName>
        <fullName evidence="13">Zinc metallopeptidase</fullName>
    </submittedName>
</protein>
<comment type="similarity">
    <text evidence="10">Belongs to the peptidase M48 family.</text>
</comment>
<feature type="transmembrane region" description="Helical" evidence="11">
    <location>
        <begin position="12"/>
        <end position="41"/>
    </location>
</feature>
<evidence type="ECO:0000256" key="9">
    <source>
        <dbReference type="ARBA" id="ARBA00023136"/>
    </source>
</evidence>
<evidence type="ECO:0000256" key="1">
    <source>
        <dbReference type="ARBA" id="ARBA00022475"/>
    </source>
</evidence>
<evidence type="ECO:0000256" key="10">
    <source>
        <dbReference type="RuleBase" id="RU003983"/>
    </source>
</evidence>
<feature type="transmembrane region" description="Helical" evidence="11">
    <location>
        <begin position="138"/>
        <end position="167"/>
    </location>
</feature>
<organism evidence="13 14">
    <name type="scientific">Thermococcus camini</name>
    <dbReference type="NCBI Taxonomy" id="2016373"/>
    <lineage>
        <taxon>Archaea</taxon>
        <taxon>Methanobacteriati</taxon>
        <taxon>Methanobacteriota</taxon>
        <taxon>Thermococci</taxon>
        <taxon>Thermococcales</taxon>
        <taxon>Thermococcaceae</taxon>
        <taxon>Thermococcus</taxon>
    </lineage>
</organism>
<reference evidence="13 14" key="1">
    <citation type="submission" date="2020-09" db="EMBL/GenBank/DDBJ databases">
        <authorList>
            <person name="Courtine D."/>
        </authorList>
    </citation>
    <scope>NUCLEOTIDE SEQUENCE [LARGE SCALE GENOMIC DNA]</scope>
    <source>
        <strain evidence="13 14">IRI35c</strain>
    </source>
</reference>
<accession>A0A7G2D921</accession>
<keyword evidence="8 10" id="KW-0482">Metalloprotease</keyword>
<sequence length="262" mass="29947">MTMLFIIMALEVLLAVIALAELGLEISLVAFGTVLALYVWASTHDIKGEYVPLQRNEMPWLYDGIAEMARKAGLPMPRVYILDEYIPTAYSFKNTIVLSLGLFEVLDQEEILAVAAHELGHIKNGDTRTFPVLAYGRYLMVMFTGILMLLTRSLVISAASLTLLGLYEVTRANFHKEREFQADETALRLLDTPMNLKRALEELKYYEDLRIGIKSNVLPSIEPSIERKQKVQIIETHPSYDERIFRIIIEMNGNNMFNKRMQ</sequence>
<keyword evidence="4" id="KW-0479">Metal-binding</keyword>
<evidence type="ECO:0000256" key="5">
    <source>
        <dbReference type="ARBA" id="ARBA00022801"/>
    </source>
</evidence>
<dbReference type="Pfam" id="PF01435">
    <property type="entry name" value="Peptidase_M48"/>
    <property type="match status" value="1"/>
</dbReference>
<dbReference type="EMBL" id="LR881183">
    <property type="protein sequence ID" value="CAD5244996.1"/>
    <property type="molecule type" value="Genomic_DNA"/>
</dbReference>
<evidence type="ECO:0000256" key="8">
    <source>
        <dbReference type="ARBA" id="ARBA00023049"/>
    </source>
</evidence>
<evidence type="ECO:0000256" key="7">
    <source>
        <dbReference type="ARBA" id="ARBA00022989"/>
    </source>
</evidence>
<dbReference type="GO" id="GO:0004222">
    <property type="term" value="F:metalloendopeptidase activity"/>
    <property type="evidence" value="ECO:0007669"/>
    <property type="project" value="InterPro"/>
</dbReference>
<dbReference type="GO" id="GO:0046872">
    <property type="term" value="F:metal ion binding"/>
    <property type="evidence" value="ECO:0007669"/>
    <property type="project" value="UniProtKB-KW"/>
</dbReference>
<gene>
    <name evidence="13" type="ORF">TIRI35C_1842</name>
</gene>
<evidence type="ECO:0000259" key="12">
    <source>
        <dbReference type="Pfam" id="PF01435"/>
    </source>
</evidence>
<dbReference type="InterPro" id="IPR001915">
    <property type="entry name" value="Peptidase_M48"/>
</dbReference>
<dbReference type="GO" id="GO:0006508">
    <property type="term" value="P:proteolysis"/>
    <property type="evidence" value="ECO:0007669"/>
    <property type="project" value="UniProtKB-KW"/>
</dbReference>
<dbReference type="Proteomes" id="UP000516304">
    <property type="component" value="Chromosome TIRI35C"/>
</dbReference>
<keyword evidence="2 10" id="KW-0645">Protease</keyword>
<keyword evidence="5 10" id="KW-0378">Hydrolase</keyword>
<dbReference type="AlphaFoldDB" id="A0A7G2D921"/>
<dbReference type="PANTHER" id="PTHR43221:SF2">
    <property type="entry name" value="PROTEASE HTPX HOMOLOG"/>
    <property type="match status" value="1"/>
</dbReference>
<evidence type="ECO:0000256" key="6">
    <source>
        <dbReference type="ARBA" id="ARBA00022833"/>
    </source>
</evidence>
<dbReference type="InterPro" id="IPR050083">
    <property type="entry name" value="HtpX_protease"/>
</dbReference>
<keyword evidence="1" id="KW-1003">Cell membrane</keyword>
<evidence type="ECO:0000313" key="14">
    <source>
        <dbReference type="Proteomes" id="UP000516304"/>
    </source>
</evidence>
<name>A0A7G2D921_9EURY</name>